<feature type="site" description="Lowers pKa of active site Cys" evidence="3">
    <location>
        <position position="329"/>
    </location>
</feature>
<dbReference type="eggNOG" id="KOG2903">
    <property type="taxonomic scope" value="Eukaryota"/>
</dbReference>
<name>J7S0G1_HUIN7</name>
<dbReference type="InterPro" id="IPR036282">
    <property type="entry name" value="Glutathione-S-Trfase_C_sf"/>
</dbReference>
<protein>
    <submittedName>
        <fullName evidence="4">Uncharacterized protein</fullName>
    </submittedName>
</protein>
<sequence length="353" mass="40738">MSVKGRTSFNEVISKTHAIYKPERGRYWIYGALGCPFSQRVMLARSVKGLNSVIGLTVAHWLMGPNGWQFVQGDGKLVGNKAYRYDGGIESTEENNSGKFGDITDDTERLFVDGTPDPHYGVRSIRELYKMSDPEYSGVFSVPLLFDLKTNTIVNNDSGEIIRLLNSGIFDEFVNTETPVDLAPNDLLSELDEFNKWCQQGINSGVYKINNSTFQEEYETKSTELFDALDKVEAKLAAIYKELESRHCQDGKDEILSKFYLFANHITEADIRLYVTIIRFDSIYAQHFNCNWRSIRADYRFIHLWLRNLYWNHDSFRLTTNFDHIKLFYARSFRKTKPTGQIPMGPEFDILKL</sequence>
<dbReference type="GeneID" id="34526687"/>
<dbReference type="SUPFAM" id="SSF52833">
    <property type="entry name" value="Thioredoxin-like"/>
    <property type="match status" value="1"/>
</dbReference>
<dbReference type="RefSeq" id="XP_022465218.1">
    <property type="nucleotide sequence ID" value="XM_022608754.1"/>
</dbReference>
<organism evidence="4 5">
    <name type="scientific">Huiozyma naganishii (strain ATCC MYA-139 / BCRC 22969 / CBS 8797 / KCTC 17520 / NBRC 10181 / NCYC 3082 / Yp74L-3)</name>
    <name type="common">Yeast</name>
    <name type="synonym">Kazachstania naganishii</name>
    <dbReference type="NCBI Taxonomy" id="1071383"/>
    <lineage>
        <taxon>Eukaryota</taxon>
        <taxon>Fungi</taxon>
        <taxon>Dikarya</taxon>
        <taxon>Ascomycota</taxon>
        <taxon>Saccharomycotina</taxon>
        <taxon>Saccharomycetes</taxon>
        <taxon>Saccharomycetales</taxon>
        <taxon>Saccharomycetaceae</taxon>
        <taxon>Huiozyma</taxon>
    </lineage>
</organism>
<evidence type="ECO:0000313" key="4">
    <source>
        <dbReference type="EMBL" id="CCK70972.1"/>
    </source>
</evidence>
<dbReference type="EMBL" id="HE978319">
    <property type="protein sequence ID" value="CCK70972.1"/>
    <property type="molecule type" value="Genomic_DNA"/>
</dbReference>
<dbReference type="CDD" id="cd03190">
    <property type="entry name" value="GST_C_Omega_like"/>
    <property type="match status" value="1"/>
</dbReference>
<dbReference type="Gene3D" id="3.40.30.10">
    <property type="entry name" value="Glutaredoxin"/>
    <property type="match status" value="1"/>
</dbReference>
<dbReference type="SUPFAM" id="SSF47616">
    <property type="entry name" value="GST C-terminal domain-like"/>
    <property type="match status" value="1"/>
</dbReference>
<dbReference type="AlphaFoldDB" id="J7S0G1"/>
<dbReference type="GO" id="GO:0005777">
    <property type="term" value="C:peroxisome"/>
    <property type="evidence" value="ECO:0007669"/>
    <property type="project" value="EnsemblFungi"/>
</dbReference>
<evidence type="ECO:0000256" key="3">
    <source>
        <dbReference type="PIRSR" id="PIRSR015753-3"/>
    </source>
</evidence>
<evidence type="ECO:0000256" key="1">
    <source>
        <dbReference type="PIRSR" id="PIRSR015753-1"/>
    </source>
</evidence>
<feature type="binding site" evidence="2">
    <location>
        <position position="68"/>
    </location>
    <ligand>
        <name>glutathione</name>
        <dbReference type="ChEBI" id="CHEBI:57925"/>
    </ligand>
</feature>
<evidence type="ECO:0000313" key="5">
    <source>
        <dbReference type="Proteomes" id="UP000006310"/>
    </source>
</evidence>
<reference evidence="5" key="2">
    <citation type="submission" date="2012-08" db="EMBL/GenBank/DDBJ databases">
        <title>Genome sequence of Kazachstania naganishii.</title>
        <authorList>
            <person name="Gordon J.L."/>
            <person name="Armisen D."/>
            <person name="Proux-Wera E."/>
            <person name="OhEigeartaigh S.S."/>
            <person name="Byrne K.P."/>
            <person name="Wolfe K.H."/>
        </authorList>
    </citation>
    <scope>NUCLEOTIDE SEQUENCE [LARGE SCALE GENOMIC DNA]</scope>
    <source>
        <strain evidence="5">ATCC MYA-139 / BCRC 22969 / CBS 8797 / CCRC 22969 / KCTC 17520 / NBRC 10181 / NCYC 3082</strain>
    </source>
</reference>
<feature type="binding site" evidence="2">
    <location>
        <begin position="157"/>
        <end position="158"/>
    </location>
    <ligand>
        <name>glutathione</name>
        <dbReference type="ChEBI" id="CHEBI:57925"/>
    </ligand>
</feature>
<dbReference type="STRING" id="1071383.J7S0G1"/>
<dbReference type="HOGENOM" id="CLU_037263_0_1_1"/>
<reference evidence="4 5" key="1">
    <citation type="journal article" date="2011" name="Proc. Natl. Acad. Sci. U.S.A.">
        <title>Evolutionary erosion of yeast sex chromosomes by mating-type switching accidents.</title>
        <authorList>
            <person name="Gordon J.L."/>
            <person name="Armisen D."/>
            <person name="Proux-Wera E."/>
            <person name="Oheigeartaigh S.S."/>
            <person name="Byrne K.P."/>
            <person name="Wolfe K.H."/>
        </authorList>
    </citation>
    <scope>NUCLEOTIDE SEQUENCE [LARGE SCALE GENOMIC DNA]</scope>
    <source>
        <strain evidence="5">ATCC MYA-139 / BCRC 22969 / CBS 8797 / CCRC 22969 / KCTC 17520 / NBRC 10181 / NCYC 3082</strain>
    </source>
</reference>
<accession>J7S0G1</accession>
<dbReference type="KEGG" id="kng:KNAG_0F03100"/>
<dbReference type="InterPro" id="IPR036249">
    <property type="entry name" value="Thioredoxin-like_sf"/>
</dbReference>
<evidence type="ECO:0000256" key="2">
    <source>
        <dbReference type="PIRSR" id="PIRSR015753-2"/>
    </source>
</evidence>
<dbReference type="InterPro" id="IPR016639">
    <property type="entry name" value="GST_Omega/GSH"/>
</dbReference>
<keyword evidence="5" id="KW-1185">Reference proteome</keyword>
<feature type="site" description="Lowers pKa of active site Cys" evidence="3">
    <location>
        <position position="284"/>
    </location>
</feature>
<dbReference type="PIRSF" id="PIRSF015753">
    <property type="entry name" value="GST"/>
    <property type="match status" value="1"/>
</dbReference>
<dbReference type="Proteomes" id="UP000006310">
    <property type="component" value="Chromosome 6"/>
</dbReference>
<feature type="active site" description="Nucleophile" evidence="1">
    <location>
        <position position="35"/>
    </location>
</feature>
<dbReference type="Pfam" id="PF13410">
    <property type="entry name" value="GST_C_2"/>
    <property type="match status" value="1"/>
</dbReference>
<dbReference type="PANTHER" id="PTHR32419">
    <property type="entry name" value="GLUTATHIONYL-HYDROQUINONE REDUCTASE"/>
    <property type="match status" value="1"/>
</dbReference>
<dbReference type="InterPro" id="IPR047047">
    <property type="entry name" value="GST_Omega-like_C"/>
</dbReference>
<dbReference type="OrthoDB" id="2309723at2759"/>
<gene>
    <name evidence="4" type="primary">KNAG0F03100</name>
    <name evidence="4" type="ordered locus">KNAG_0F03100</name>
</gene>
<dbReference type="Gene3D" id="1.20.1050.10">
    <property type="match status" value="1"/>
</dbReference>
<dbReference type="OMA" id="HLTEYPN"/>
<dbReference type="PANTHER" id="PTHR32419:SF6">
    <property type="entry name" value="GLUTATHIONE S-TRANSFERASE OMEGA-LIKE 1-RELATED"/>
    <property type="match status" value="1"/>
</dbReference>
<dbReference type="GO" id="GO:0004364">
    <property type="term" value="F:glutathione transferase activity"/>
    <property type="evidence" value="ECO:0007669"/>
    <property type="project" value="EnsemblFungi"/>
</dbReference>
<feature type="active site" description="Proton donor/acceptor" evidence="1">
    <location>
        <position position="207"/>
    </location>
</feature>
<proteinExistence type="predicted"/>